<protein>
    <submittedName>
        <fullName evidence="1">Uncharacterized protein</fullName>
    </submittedName>
</protein>
<name>A0A0F9UEG3_9ZZZZ</name>
<gene>
    <name evidence="1" type="ORF">LCGC14_0540280</name>
</gene>
<proteinExistence type="predicted"/>
<dbReference type="EMBL" id="LAZR01000720">
    <property type="protein sequence ID" value="KKN59631.1"/>
    <property type="molecule type" value="Genomic_DNA"/>
</dbReference>
<comment type="caution">
    <text evidence="1">The sequence shown here is derived from an EMBL/GenBank/DDBJ whole genome shotgun (WGS) entry which is preliminary data.</text>
</comment>
<reference evidence="1" key="1">
    <citation type="journal article" date="2015" name="Nature">
        <title>Complex archaea that bridge the gap between prokaryotes and eukaryotes.</title>
        <authorList>
            <person name="Spang A."/>
            <person name="Saw J.H."/>
            <person name="Jorgensen S.L."/>
            <person name="Zaremba-Niedzwiedzka K."/>
            <person name="Martijn J."/>
            <person name="Lind A.E."/>
            <person name="van Eijk R."/>
            <person name="Schleper C."/>
            <person name="Guy L."/>
            <person name="Ettema T.J."/>
        </authorList>
    </citation>
    <scope>NUCLEOTIDE SEQUENCE</scope>
</reference>
<organism evidence="1">
    <name type="scientific">marine sediment metagenome</name>
    <dbReference type="NCBI Taxonomy" id="412755"/>
    <lineage>
        <taxon>unclassified sequences</taxon>
        <taxon>metagenomes</taxon>
        <taxon>ecological metagenomes</taxon>
    </lineage>
</organism>
<sequence>MFIAYNEIIVSSEDTIQKLANILSKLEIKSINKLVNEIELSKVLEMHLSNRELNFVLEMHLSNRELNFYYITKYKLKRLLNK</sequence>
<dbReference type="AlphaFoldDB" id="A0A0F9UEG3"/>
<accession>A0A0F9UEG3</accession>
<evidence type="ECO:0000313" key="1">
    <source>
        <dbReference type="EMBL" id="KKN59631.1"/>
    </source>
</evidence>